<dbReference type="Proteomes" id="UP000236291">
    <property type="component" value="Unassembled WGS sequence"/>
</dbReference>
<dbReference type="InterPro" id="IPR050600">
    <property type="entry name" value="SETD3_SETD6_MTase"/>
</dbReference>
<protein>
    <submittedName>
        <fullName evidence="2">SET domain-containing protein</fullName>
    </submittedName>
</protein>
<name>A0A2K3LI35_TRIPR</name>
<dbReference type="Gene3D" id="3.90.1410.10">
    <property type="entry name" value="set domain protein methyltransferase, domain 1"/>
    <property type="match status" value="1"/>
</dbReference>
<dbReference type="EMBL" id="ASHM01033671">
    <property type="protein sequence ID" value="PNX78200.1"/>
    <property type="molecule type" value="Genomic_DNA"/>
</dbReference>
<evidence type="ECO:0000313" key="3">
    <source>
        <dbReference type="Proteomes" id="UP000236291"/>
    </source>
</evidence>
<comment type="caution">
    <text evidence="2">The sequence shown here is derived from an EMBL/GenBank/DDBJ whole genome shotgun (WGS) entry which is preliminary data.</text>
</comment>
<accession>A0A2K3LI35</accession>
<proteinExistence type="predicted"/>
<dbReference type="PANTHER" id="PTHR13271">
    <property type="entry name" value="UNCHARACTERIZED PUTATIVE METHYLTRANSFERASE"/>
    <property type="match status" value="1"/>
</dbReference>
<dbReference type="EMBL" id="ASHM01028118">
    <property type="protein sequence ID" value="PNX74816.1"/>
    <property type="molecule type" value="Genomic_DNA"/>
</dbReference>
<evidence type="ECO:0000313" key="1">
    <source>
        <dbReference type="EMBL" id="PNX74816.1"/>
    </source>
</evidence>
<evidence type="ECO:0000313" key="2">
    <source>
        <dbReference type="EMBL" id="PNX78200.1"/>
    </source>
</evidence>
<dbReference type="InterPro" id="IPR046341">
    <property type="entry name" value="SET_dom_sf"/>
</dbReference>
<dbReference type="ExpressionAtlas" id="A0A2K3LI35">
    <property type="expression patterns" value="baseline"/>
</dbReference>
<dbReference type="CDD" id="cd10527">
    <property type="entry name" value="SET_LSMT"/>
    <property type="match status" value="1"/>
</dbReference>
<dbReference type="PANTHER" id="PTHR13271:SF103">
    <property type="entry name" value="N-METHYLTRANSFERASE DOMAIN AND SET DOMAIN CONTAINING PROTEIN-RELATED"/>
    <property type="match status" value="1"/>
</dbReference>
<dbReference type="STRING" id="57577.A0A2K3LI35"/>
<dbReference type="GO" id="GO:0016279">
    <property type="term" value="F:protein-lysine N-methyltransferase activity"/>
    <property type="evidence" value="ECO:0007669"/>
    <property type="project" value="TreeGrafter"/>
</dbReference>
<organism evidence="2 3">
    <name type="scientific">Trifolium pratense</name>
    <name type="common">Red clover</name>
    <dbReference type="NCBI Taxonomy" id="57577"/>
    <lineage>
        <taxon>Eukaryota</taxon>
        <taxon>Viridiplantae</taxon>
        <taxon>Streptophyta</taxon>
        <taxon>Embryophyta</taxon>
        <taxon>Tracheophyta</taxon>
        <taxon>Spermatophyta</taxon>
        <taxon>Magnoliopsida</taxon>
        <taxon>eudicotyledons</taxon>
        <taxon>Gunneridae</taxon>
        <taxon>Pentapetalae</taxon>
        <taxon>rosids</taxon>
        <taxon>fabids</taxon>
        <taxon>Fabales</taxon>
        <taxon>Fabaceae</taxon>
        <taxon>Papilionoideae</taxon>
        <taxon>50 kb inversion clade</taxon>
        <taxon>NPAAA clade</taxon>
        <taxon>Hologalegina</taxon>
        <taxon>IRL clade</taxon>
        <taxon>Trifolieae</taxon>
        <taxon>Trifolium</taxon>
    </lineage>
</organism>
<sequence>MTLLCWQRTTRLVPKSKFKKTNHLEGLSFGIEAITMLDGTLLFEEIMQARQHLHAQYDELFPALCNGFPDIFPPELYTWENFLWACELWYSNSMKIMFSDGELRTCLIPVAGFLNHS</sequence>
<reference evidence="2 3" key="2">
    <citation type="journal article" date="2017" name="Front. Plant Sci.">
        <title>Gene Classification and Mining of Molecular Markers Useful in Red Clover (Trifolium pratense) Breeding.</title>
        <authorList>
            <person name="Istvanek J."/>
            <person name="Dluhosova J."/>
            <person name="Dluhos P."/>
            <person name="Patkova L."/>
            <person name="Nedelnik J."/>
            <person name="Repkova J."/>
        </authorList>
    </citation>
    <scope>NUCLEOTIDE SEQUENCE [LARGE SCALE GENOMIC DNA]</scope>
    <source>
        <strain evidence="3">cv. Tatra</strain>
        <tissue evidence="2">Young leaves</tissue>
    </source>
</reference>
<gene>
    <name evidence="1" type="ORF">L195_g030743</name>
    <name evidence="2" type="ORF">L195_g034176</name>
</gene>
<reference evidence="2 3" key="1">
    <citation type="journal article" date="2014" name="Am. J. Bot.">
        <title>Genome assembly and annotation for red clover (Trifolium pratense; Fabaceae).</title>
        <authorList>
            <person name="Istvanek J."/>
            <person name="Jaros M."/>
            <person name="Krenek A."/>
            <person name="Repkova J."/>
        </authorList>
    </citation>
    <scope>NUCLEOTIDE SEQUENCE [LARGE SCALE GENOMIC DNA]</scope>
    <source>
        <strain evidence="3">cv. Tatra</strain>
        <tissue evidence="2">Young leaves</tissue>
    </source>
</reference>
<dbReference type="AlphaFoldDB" id="A0A2K3LI35"/>
<feature type="non-terminal residue" evidence="2">
    <location>
        <position position="117"/>
    </location>
</feature>
<dbReference type="SUPFAM" id="SSF82199">
    <property type="entry name" value="SET domain"/>
    <property type="match status" value="1"/>
</dbReference>